<keyword evidence="1" id="KW-0238">DNA-binding</keyword>
<dbReference type="PANTHER" id="PTHR10328:SF15">
    <property type="entry name" value="BHLH TRANSCRIPTION FACTOR"/>
    <property type="match status" value="1"/>
</dbReference>
<evidence type="ECO:0000313" key="7">
    <source>
        <dbReference type="Proteomes" id="UP000013776"/>
    </source>
</evidence>
<dbReference type="STRING" id="1097556.R4XBL3"/>
<dbReference type="InterPro" id="IPR011598">
    <property type="entry name" value="bHLH_dom"/>
</dbReference>
<dbReference type="EMBL" id="CAHR02000127">
    <property type="protein sequence ID" value="CCG83173.1"/>
    <property type="molecule type" value="Genomic_DNA"/>
</dbReference>
<dbReference type="PANTHER" id="PTHR10328">
    <property type="entry name" value="PROTEIN MAX MYC-ASSOCIATED FACTOR X"/>
    <property type="match status" value="1"/>
</dbReference>
<dbReference type="OrthoDB" id="8964853at2759"/>
<reference evidence="6 7" key="1">
    <citation type="journal article" date="2013" name="MBio">
        <title>Genome sequencing of the plant pathogen Taphrina deformans, the causal agent of peach leaf curl.</title>
        <authorList>
            <person name="Cisse O.H."/>
            <person name="Almeida J.M.G.C.F."/>
            <person name="Fonseca A."/>
            <person name="Kumar A.A."/>
            <person name="Salojaervi J."/>
            <person name="Overmyer K."/>
            <person name="Hauser P.M."/>
            <person name="Pagni M."/>
        </authorList>
    </citation>
    <scope>NUCLEOTIDE SEQUENCE [LARGE SCALE GENOMIC DNA]</scope>
    <source>
        <strain evidence="7">PYCC 5710 / ATCC 11124 / CBS 356.35 / IMI 108563 / JCM 9778 / NBRC 8474</strain>
    </source>
</reference>
<dbReference type="SMART" id="SM00353">
    <property type="entry name" value="HLH"/>
    <property type="match status" value="1"/>
</dbReference>
<dbReference type="Pfam" id="PF00010">
    <property type="entry name" value="HLH"/>
    <property type="match status" value="1"/>
</dbReference>
<keyword evidence="2" id="KW-0539">Nucleus</keyword>
<sequence length="343" mass="38559">MNYSTQQQFNNYQPTYQQPDLTSGLPFLNQNGVSAADHRSIASTDVRHHQQQQQQQQLNYRASNASLAGAQPQAQLNTAQYQYPVQSRPQSTYSVAHEASVYAPSSPGATSFLTMSERRMSRDSAMEGMDDPRPLAQQDFYRRADDAGSRLSQNNMSLRRGSTVSQNPMDNLRRPHIAPPIFTQQQNLAGAGYDRRSTTFSRTYPYPHPNAPEPTAGFPYAFPDPDMGDDLAAAASSSQPSLQNQQLQSIMSESTPYSRSPELRVSHKLAERKRRREMKDLFDDLRDKLPLDRTLKTSKWEILSKAVEHVGFLEDQINALRRENDEIRRGVGMASSGGVYLPS</sequence>
<evidence type="ECO:0000256" key="4">
    <source>
        <dbReference type="SAM" id="MobiDB-lite"/>
    </source>
</evidence>
<keyword evidence="7" id="KW-1185">Reference proteome</keyword>
<evidence type="ECO:0000313" key="6">
    <source>
        <dbReference type="EMBL" id="CCG83173.1"/>
    </source>
</evidence>
<dbReference type="Proteomes" id="UP000013776">
    <property type="component" value="Unassembled WGS sequence"/>
</dbReference>
<dbReference type="GO" id="GO:0090575">
    <property type="term" value="C:RNA polymerase II transcription regulator complex"/>
    <property type="evidence" value="ECO:0007669"/>
    <property type="project" value="TreeGrafter"/>
</dbReference>
<name>R4XBL3_TAPDE</name>
<feature type="region of interest" description="Disordered" evidence="4">
    <location>
        <begin position="1"/>
        <end position="31"/>
    </location>
</feature>
<evidence type="ECO:0000256" key="2">
    <source>
        <dbReference type="ARBA" id="ARBA00023242"/>
    </source>
</evidence>
<feature type="domain" description="BHLH" evidence="5">
    <location>
        <begin position="262"/>
        <end position="313"/>
    </location>
</feature>
<dbReference type="InterPro" id="IPR036638">
    <property type="entry name" value="HLH_DNA-bd_sf"/>
</dbReference>
<dbReference type="PROSITE" id="PS50888">
    <property type="entry name" value="BHLH"/>
    <property type="match status" value="1"/>
</dbReference>
<feature type="compositionally biased region" description="Low complexity" evidence="4">
    <location>
        <begin position="237"/>
        <end position="249"/>
    </location>
</feature>
<organism evidence="6 7">
    <name type="scientific">Taphrina deformans (strain PYCC 5710 / ATCC 11124 / CBS 356.35 / IMI 108563 / JCM 9778 / NBRC 8474)</name>
    <name type="common">Peach leaf curl fungus</name>
    <name type="synonym">Lalaria deformans</name>
    <dbReference type="NCBI Taxonomy" id="1097556"/>
    <lineage>
        <taxon>Eukaryota</taxon>
        <taxon>Fungi</taxon>
        <taxon>Dikarya</taxon>
        <taxon>Ascomycota</taxon>
        <taxon>Taphrinomycotina</taxon>
        <taxon>Taphrinomycetes</taxon>
        <taxon>Taphrinales</taxon>
        <taxon>Taphrinaceae</taxon>
        <taxon>Taphrina</taxon>
    </lineage>
</organism>
<proteinExistence type="predicted"/>
<evidence type="ECO:0000259" key="5">
    <source>
        <dbReference type="PROSITE" id="PS50888"/>
    </source>
</evidence>
<feature type="compositionally biased region" description="Polar residues" evidence="4">
    <location>
        <begin position="1"/>
        <end position="21"/>
    </location>
</feature>
<keyword evidence="3" id="KW-0175">Coiled coil</keyword>
<comment type="caution">
    <text evidence="6">The sequence shown here is derived from an EMBL/GenBank/DDBJ whole genome shotgun (WGS) entry which is preliminary data.</text>
</comment>
<dbReference type="Gene3D" id="4.10.280.10">
    <property type="entry name" value="Helix-loop-helix DNA-binding domain"/>
    <property type="match status" value="1"/>
</dbReference>
<dbReference type="GO" id="GO:0046983">
    <property type="term" value="F:protein dimerization activity"/>
    <property type="evidence" value="ECO:0007669"/>
    <property type="project" value="InterPro"/>
</dbReference>
<dbReference type="GO" id="GO:0003677">
    <property type="term" value="F:DNA binding"/>
    <property type="evidence" value="ECO:0007669"/>
    <property type="project" value="UniProtKB-KW"/>
</dbReference>
<evidence type="ECO:0000256" key="3">
    <source>
        <dbReference type="SAM" id="Coils"/>
    </source>
</evidence>
<evidence type="ECO:0000256" key="1">
    <source>
        <dbReference type="ARBA" id="ARBA00023125"/>
    </source>
</evidence>
<dbReference type="SUPFAM" id="SSF47459">
    <property type="entry name" value="HLH, helix-loop-helix DNA-binding domain"/>
    <property type="match status" value="1"/>
</dbReference>
<gene>
    <name evidence="6" type="ORF">TAPDE_003352</name>
</gene>
<dbReference type="AlphaFoldDB" id="R4XBL3"/>
<dbReference type="GO" id="GO:0045944">
    <property type="term" value="P:positive regulation of transcription by RNA polymerase II"/>
    <property type="evidence" value="ECO:0007669"/>
    <property type="project" value="TreeGrafter"/>
</dbReference>
<feature type="coiled-coil region" evidence="3">
    <location>
        <begin position="303"/>
        <end position="330"/>
    </location>
</feature>
<accession>R4XBL3</accession>
<protein>
    <submittedName>
        <fullName evidence="6">HLH transcription factor</fullName>
    </submittedName>
</protein>
<dbReference type="eggNOG" id="KOG2483">
    <property type="taxonomic scope" value="Eukaryota"/>
</dbReference>
<dbReference type="GO" id="GO:0003700">
    <property type="term" value="F:DNA-binding transcription factor activity"/>
    <property type="evidence" value="ECO:0007669"/>
    <property type="project" value="TreeGrafter"/>
</dbReference>
<feature type="region of interest" description="Disordered" evidence="4">
    <location>
        <begin position="237"/>
        <end position="268"/>
    </location>
</feature>